<dbReference type="AlphaFoldDB" id="A0A6L7ESU6"/>
<evidence type="ECO:0000259" key="1">
    <source>
        <dbReference type="Pfam" id="PF00931"/>
    </source>
</evidence>
<comment type="caution">
    <text evidence="2">The sequence shown here is derived from an EMBL/GenBank/DDBJ whole genome shotgun (WGS) entry which is preliminary data.</text>
</comment>
<proteinExistence type="predicted"/>
<dbReference type="Proteomes" id="UP000473325">
    <property type="component" value="Unassembled WGS sequence"/>
</dbReference>
<dbReference type="InterPro" id="IPR027417">
    <property type="entry name" value="P-loop_NTPase"/>
</dbReference>
<dbReference type="Gene3D" id="2.40.50.140">
    <property type="entry name" value="Nucleic acid-binding proteins"/>
    <property type="match status" value="1"/>
</dbReference>
<reference evidence="2 3" key="1">
    <citation type="submission" date="2019-12" db="EMBL/GenBank/DDBJ databases">
        <authorList>
            <person name="Kun Z."/>
        </authorList>
    </citation>
    <scope>NUCLEOTIDE SEQUENCE [LARGE SCALE GENOMIC DNA]</scope>
    <source>
        <strain evidence="2 3">YIM 123512</strain>
    </source>
</reference>
<dbReference type="GO" id="GO:0043531">
    <property type="term" value="F:ADP binding"/>
    <property type="evidence" value="ECO:0007669"/>
    <property type="project" value="InterPro"/>
</dbReference>
<sequence length="844" mass="91738">MVSVSSRTAYVLLASIEDEFRAISDRFLGDQAPRDVLDVALYDRAAERRLRDGLSGEPEALAQLLPYLDFQDSYQLASSAGEALPEDLRSGLRAISKGVGRITSVRNRVAHNRPLEVDDLPTIVDFAATLASIDGWDWTFVVQTQQELASDPGYIFRVSAQLIVDPDTSVPNNLPSPDFDETSLLGRKEERRQILRALRGAWPVISILGDGGIGKTALALQVCYDLVAMESCPFEVIVWVTAKNAQLTSTEIVRIESAVEDSLGLFASATEALGGTGNSAEAINELLDVLDIFPTLLVLDNVETVLDENFPIFLRDVPVGSKVLITSRIGVKTENPFRLKGLSPDDAARLMRIIARSRGIDLGAVASQEDLQTWSERMSCHPAYIKWFMSGLQTGQTPEQLLSDNGLLLDYCMSNVFDYLNATARTALVAMLVVPGSHTMAELAFLTDLDAAQIQQAILDLTTTNFVSQVRGGASGTALELSDFARAYLRRTLDIDGAERRLLMEKQTQLYALGGGLRAAHSLNPFHSDTIDIRGVGDYSAAKLLREAIDESESGRVDQGLRLCAEAAELAPGYHEASRVEALLHERATNFGEAYEAYSRAKDLAPEDAYVAYHFGDFMVRSGFNPAYGLRELQRAAKLKPESSFLQLAIADAHINGGDTESGMEAAAYALRAADGAEQTDALYVLWRACAFKGQTSVAAADWARLAEDLEFTLGANKLASGADLVPALDFLLWLERMAASGATNATDNFIASKLTELSEALRVGRLSEDASHAFREIGTVESLVAARGFGFLRASGGQFFFHATQLWDRRSFDSLLLGSTVAFTPGAHPRDGKPEAKSVNWIG</sequence>
<keyword evidence="3" id="KW-1185">Reference proteome</keyword>
<dbReference type="PANTHER" id="PTHR36766:SF30">
    <property type="entry name" value="TIR-NBS TYPE DISEASE RESISTANCE PROTEIN-RELATED"/>
    <property type="match status" value="1"/>
</dbReference>
<dbReference type="SUPFAM" id="SSF48452">
    <property type="entry name" value="TPR-like"/>
    <property type="match status" value="1"/>
</dbReference>
<organism evidence="2 3">
    <name type="scientific">Nocardioides flavescens</name>
    <dbReference type="NCBI Taxonomy" id="2691959"/>
    <lineage>
        <taxon>Bacteria</taxon>
        <taxon>Bacillati</taxon>
        <taxon>Actinomycetota</taxon>
        <taxon>Actinomycetes</taxon>
        <taxon>Propionibacteriales</taxon>
        <taxon>Nocardioidaceae</taxon>
        <taxon>Nocardioides</taxon>
    </lineage>
</organism>
<gene>
    <name evidence="2" type="ORF">GRQ65_09275</name>
</gene>
<dbReference type="RefSeq" id="WP_160877515.1">
    <property type="nucleotide sequence ID" value="NZ_WUEK01000005.1"/>
</dbReference>
<dbReference type="Gene3D" id="3.40.50.300">
    <property type="entry name" value="P-loop containing nucleotide triphosphate hydrolases"/>
    <property type="match status" value="1"/>
</dbReference>
<dbReference type="Gene3D" id="1.25.40.10">
    <property type="entry name" value="Tetratricopeptide repeat domain"/>
    <property type="match status" value="1"/>
</dbReference>
<dbReference type="InterPro" id="IPR011990">
    <property type="entry name" value="TPR-like_helical_dom_sf"/>
</dbReference>
<evidence type="ECO:0000313" key="3">
    <source>
        <dbReference type="Proteomes" id="UP000473325"/>
    </source>
</evidence>
<name>A0A6L7ESU6_9ACTN</name>
<accession>A0A6L7ESU6</accession>
<dbReference type="EMBL" id="WUEK01000005">
    <property type="protein sequence ID" value="MXG89740.1"/>
    <property type="molecule type" value="Genomic_DNA"/>
</dbReference>
<dbReference type="InterPro" id="IPR012340">
    <property type="entry name" value="NA-bd_OB-fold"/>
</dbReference>
<protein>
    <recommendedName>
        <fullName evidence="1">NB-ARC domain-containing protein</fullName>
    </recommendedName>
</protein>
<dbReference type="PANTHER" id="PTHR36766">
    <property type="entry name" value="PLANT BROAD-SPECTRUM MILDEW RESISTANCE PROTEIN RPW8"/>
    <property type="match status" value="1"/>
</dbReference>
<dbReference type="SUPFAM" id="SSF50249">
    <property type="entry name" value="Nucleic acid-binding proteins"/>
    <property type="match status" value="1"/>
</dbReference>
<evidence type="ECO:0000313" key="2">
    <source>
        <dbReference type="EMBL" id="MXG89740.1"/>
    </source>
</evidence>
<feature type="domain" description="NB-ARC" evidence="1">
    <location>
        <begin position="201"/>
        <end position="352"/>
    </location>
</feature>
<dbReference type="Pfam" id="PF00931">
    <property type="entry name" value="NB-ARC"/>
    <property type="match status" value="1"/>
</dbReference>
<dbReference type="SUPFAM" id="SSF52540">
    <property type="entry name" value="P-loop containing nucleoside triphosphate hydrolases"/>
    <property type="match status" value="1"/>
</dbReference>
<dbReference type="InterPro" id="IPR002182">
    <property type="entry name" value="NB-ARC"/>
</dbReference>